<protein>
    <submittedName>
        <fullName evidence="1">Uncharacterized protein</fullName>
    </submittedName>
</protein>
<evidence type="ECO:0000313" key="2">
    <source>
        <dbReference type="Proteomes" id="UP000219338"/>
    </source>
</evidence>
<accession>A0A284R265</accession>
<dbReference type="Proteomes" id="UP000219338">
    <property type="component" value="Unassembled WGS sequence"/>
</dbReference>
<proteinExistence type="predicted"/>
<dbReference type="OrthoDB" id="3365698at2759"/>
<evidence type="ECO:0000313" key="1">
    <source>
        <dbReference type="EMBL" id="SJL02799.1"/>
    </source>
</evidence>
<name>A0A284R265_ARMOS</name>
<dbReference type="OMA" id="RNQAMAN"/>
<dbReference type="SUPFAM" id="SSF52047">
    <property type="entry name" value="RNI-like"/>
    <property type="match status" value="1"/>
</dbReference>
<keyword evidence="2" id="KW-1185">Reference proteome</keyword>
<dbReference type="AlphaFoldDB" id="A0A284R265"/>
<gene>
    <name evidence="1" type="ORF">ARMOST_06136</name>
</gene>
<organism evidence="1 2">
    <name type="scientific">Armillaria ostoyae</name>
    <name type="common">Armillaria root rot fungus</name>
    <dbReference type="NCBI Taxonomy" id="47428"/>
    <lineage>
        <taxon>Eukaryota</taxon>
        <taxon>Fungi</taxon>
        <taxon>Dikarya</taxon>
        <taxon>Basidiomycota</taxon>
        <taxon>Agaricomycotina</taxon>
        <taxon>Agaricomycetes</taxon>
        <taxon>Agaricomycetidae</taxon>
        <taxon>Agaricales</taxon>
        <taxon>Marasmiineae</taxon>
        <taxon>Physalacriaceae</taxon>
        <taxon>Armillaria</taxon>
    </lineage>
</organism>
<sequence>MAYIRTKKSDFDSRLAPLLPDYSHATPDARIIELLRTNVPPTAFERKVLEATLSETPDRIAELDSLIHATTSLVDYLTKDRNQAMANQANAKKILSPSRRLPPEVLTEIFIWRWSFHGQRGPSLDPRAVPWSLTHVSRKWREVAIATPIIWSSIRLNFGNDKLLRGSRVHEAAFMLGVNLDRARPHDLNVIIHLQDDISAHLACAVLLPSVRYWKSLEVWGAQSCDLGFLSPCRGFFTRLETAEVRGHYHGGSEPVDIFSVAPRLRSFTKSLNAPFSLPANLVQFRDSLPAKADTYTSLRQTVNIETLSLFCSSYSSELPRIHLPKLSRLDLTMDLRRLDIAFVTYNHFDLPALTHLQITLIFLHPKVPPRVLQPISSPTVTSLTLSWFHCVSRQFSSSDIKLDLSSYCRLPNLQCLIVEDCPNINPFLGALSIHPGKNEIFPKMSKLDIICQLDSDLSEDRLDMNILVELVQSRRDQGALREFQLVWQRGLVNDDADIRSRWQQLSAPGGGIQISASIKDDLIPYRLNERVSRVLSTSVDVVFVDK</sequence>
<dbReference type="STRING" id="47428.A0A284R265"/>
<dbReference type="EMBL" id="FUEG01000004">
    <property type="protein sequence ID" value="SJL02799.1"/>
    <property type="molecule type" value="Genomic_DNA"/>
</dbReference>
<reference evidence="2" key="1">
    <citation type="journal article" date="2017" name="Nat. Ecol. Evol.">
        <title>Genome expansion and lineage-specific genetic innovations in the forest pathogenic fungi Armillaria.</title>
        <authorList>
            <person name="Sipos G."/>
            <person name="Prasanna A.N."/>
            <person name="Walter M.C."/>
            <person name="O'Connor E."/>
            <person name="Balint B."/>
            <person name="Krizsan K."/>
            <person name="Kiss B."/>
            <person name="Hess J."/>
            <person name="Varga T."/>
            <person name="Slot J."/>
            <person name="Riley R."/>
            <person name="Boka B."/>
            <person name="Rigling D."/>
            <person name="Barry K."/>
            <person name="Lee J."/>
            <person name="Mihaltcheva S."/>
            <person name="LaButti K."/>
            <person name="Lipzen A."/>
            <person name="Waldron R."/>
            <person name="Moloney N.M."/>
            <person name="Sperisen C."/>
            <person name="Kredics L."/>
            <person name="Vagvoelgyi C."/>
            <person name="Patrignani A."/>
            <person name="Fitzpatrick D."/>
            <person name="Nagy I."/>
            <person name="Doyle S."/>
            <person name="Anderson J.B."/>
            <person name="Grigoriev I.V."/>
            <person name="Gueldener U."/>
            <person name="Muensterkoetter M."/>
            <person name="Nagy L.G."/>
        </authorList>
    </citation>
    <scope>NUCLEOTIDE SEQUENCE [LARGE SCALE GENOMIC DNA]</scope>
    <source>
        <strain evidence="2">C18/9</strain>
    </source>
</reference>